<keyword evidence="1" id="KW-0805">Transcription regulation</keyword>
<dbReference type="Pfam" id="PF02365">
    <property type="entry name" value="NAM"/>
    <property type="match status" value="1"/>
</dbReference>
<dbReference type="GO" id="GO:0000976">
    <property type="term" value="F:transcription cis-regulatory region binding"/>
    <property type="evidence" value="ECO:0007669"/>
    <property type="project" value="UniProtKB-ARBA"/>
</dbReference>
<dbReference type="PANTHER" id="PTHR31744:SF22">
    <property type="entry name" value="NAC DOMAIN CONTAINING PROTEIN 58"/>
    <property type="match status" value="1"/>
</dbReference>
<keyword evidence="8" id="KW-1185">Reference proteome</keyword>
<proteinExistence type="predicted"/>
<evidence type="ECO:0000256" key="3">
    <source>
        <dbReference type="ARBA" id="ARBA00023163"/>
    </source>
</evidence>
<dbReference type="SUPFAM" id="SSF101941">
    <property type="entry name" value="NAC domain"/>
    <property type="match status" value="1"/>
</dbReference>
<dbReference type="FunFam" id="2.170.150.80:FF:000006">
    <property type="entry name" value="NAC domain-containing protein 100-like"/>
    <property type="match status" value="1"/>
</dbReference>
<dbReference type="PANTHER" id="PTHR31744">
    <property type="entry name" value="PROTEIN CUP-SHAPED COTYLEDON 2-RELATED"/>
    <property type="match status" value="1"/>
</dbReference>
<dbReference type="AlphaFoldDB" id="A0AAV1E099"/>
<keyword evidence="2" id="KW-0238">DNA-binding</keyword>
<feature type="region of interest" description="Disordered" evidence="5">
    <location>
        <begin position="308"/>
        <end position="354"/>
    </location>
</feature>
<gene>
    <name evidence="7" type="ORF">OLC1_LOCUS20549</name>
</gene>
<dbReference type="GO" id="GO:0006355">
    <property type="term" value="P:regulation of DNA-templated transcription"/>
    <property type="evidence" value="ECO:0007669"/>
    <property type="project" value="InterPro"/>
</dbReference>
<protein>
    <submittedName>
        <fullName evidence="7">OLC1v1014195C1</fullName>
    </submittedName>
</protein>
<dbReference type="Proteomes" id="UP001161247">
    <property type="component" value="Chromosome 7"/>
</dbReference>
<feature type="domain" description="NAC" evidence="6">
    <location>
        <begin position="5"/>
        <end position="151"/>
    </location>
</feature>
<dbReference type="PROSITE" id="PS51005">
    <property type="entry name" value="NAC"/>
    <property type="match status" value="1"/>
</dbReference>
<feature type="compositionally biased region" description="Low complexity" evidence="5">
    <location>
        <begin position="311"/>
        <end position="324"/>
    </location>
</feature>
<dbReference type="InterPro" id="IPR003441">
    <property type="entry name" value="NAC-dom"/>
</dbReference>
<evidence type="ECO:0000256" key="2">
    <source>
        <dbReference type="ARBA" id="ARBA00023125"/>
    </source>
</evidence>
<name>A0AAV1E099_OLDCO</name>
<organism evidence="7 8">
    <name type="scientific">Oldenlandia corymbosa var. corymbosa</name>
    <dbReference type="NCBI Taxonomy" id="529605"/>
    <lineage>
        <taxon>Eukaryota</taxon>
        <taxon>Viridiplantae</taxon>
        <taxon>Streptophyta</taxon>
        <taxon>Embryophyta</taxon>
        <taxon>Tracheophyta</taxon>
        <taxon>Spermatophyta</taxon>
        <taxon>Magnoliopsida</taxon>
        <taxon>eudicotyledons</taxon>
        <taxon>Gunneridae</taxon>
        <taxon>Pentapetalae</taxon>
        <taxon>asterids</taxon>
        <taxon>lamiids</taxon>
        <taxon>Gentianales</taxon>
        <taxon>Rubiaceae</taxon>
        <taxon>Rubioideae</taxon>
        <taxon>Spermacoceae</taxon>
        <taxon>Hedyotis-Oldenlandia complex</taxon>
        <taxon>Oldenlandia</taxon>
    </lineage>
</organism>
<evidence type="ECO:0000256" key="4">
    <source>
        <dbReference type="ARBA" id="ARBA00023242"/>
    </source>
</evidence>
<keyword evidence="3" id="KW-0804">Transcription</keyword>
<reference evidence="7" key="1">
    <citation type="submission" date="2023-03" db="EMBL/GenBank/DDBJ databases">
        <authorList>
            <person name="Julca I."/>
        </authorList>
    </citation>
    <scope>NUCLEOTIDE SEQUENCE</scope>
</reference>
<feature type="compositionally biased region" description="Low complexity" evidence="5">
    <location>
        <begin position="332"/>
        <end position="346"/>
    </location>
</feature>
<evidence type="ECO:0000259" key="6">
    <source>
        <dbReference type="PROSITE" id="PS51005"/>
    </source>
</evidence>
<evidence type="ECO:0000256" key="5">
    <source>
        <dbReference type="SAM" id="MobiDB-lite"/>
    </source>
</evidence>
<keyword evidence="4" id="KW-0539">Nucleus</keyword>
<evidence type="ECO:0000256" key="1">
    <source>
        <dbReference type="ARBA" id="ARBA00023015"/>
    </source>
</evidence>
<evidence type="ECO:0000313" key="7">
    <source>
        <dbReference type="EMBL" id="CAI9113570.1"/>
    </source>
</evidence>
<sequence length="354" mass="39473">MEENLPPGFRFHPTDEELITYYLSNKVSDFGFSSRAIADVDLNKCEPWDLPAKASMGEKEWYFFSMRDRKYPTGMRTNRATEAGYWKTTGKDKEIFRGGILVGMKKTLVFYRGRAPKGEKTNWVMHEYRLETKLAFRTSKEEWVVCRVFQKSATVKKLHQTPSSPQSLGSPCDTNTMASELGDIEYPNFGAAAAFAAATSVNNAAAMILNNNISPQHNFNDQVLNWNAIREAAAASYSLPPLTSWPSTANLLSTSTNLAMNSTTPVLLRALQLRNLQPREGNITTPNDYSFMTQGMISSSNQQLGGNDLISSNFGAGSSSASSSRVLDHHGVQQQQQQQQPQVEQPFNLDSNIW</sequence>
<accession>A0AAV1E099</accession>
<dbReference type="InterPro" id="IPR036093">
    <property type="entry name" value="NAC_dom_sf"/>
</dbReference>
<dbReference type="EMBL" id="OX459124">
    <property type="protein sequence ID" value="CAI9113570.1"/>
    <property type="molecule type" value="Genomic_DNA"/>
</dbReference>
<dbReference type="Gene3D" id="2.170.150.80">
    <property type="entry name" value="NAC domain"/>
    <property type="match status" value="1"/>
</dbReference>
<evidence type="ECO:0000313" key="8">
    <source>
        <dbReference type="Proteomes" id="UP001161247"/>
    </source>
</evidence>